<organism evidence="1 2">
    <name type="scientific">Hymenobacter edaphi</name>
    <dbReference type="NCBI Taxonomy" id="2211146"/>
    <lineage>
        <taxon>Bacteria</taxon>
        <taxon>Pseudomonadati</taxon>
        <taxon>Bacteroidota</taxon>
        <taxon>Cytophagia</taxon>
        <taxon>Cytophagales</taxon>
        <taxon>Hymenobacteraceae</taxon>
        <taxon>Hymenobacter</taxon>
    </lineage>
</organism>
<dbReference type="Proteomes" id="UP000248553">
    <property type="component" value="Unassembled WGS sequence"/>
</dbReference>
<comment type="caution">
    <text evidence="1">The sequence shown here is derived from an EMBL/GenBank/DDBJ whole genome shotgun (WGS) entry which is preliminary data.</text>
</comment>
<dbReference type="EMBL" id="QHKM01000003">
    <property type="protein sequence ID" value="RAK66636.1"/>
    <property type="molecule type" value="Genomic_DNA"/>
</dbReference>
<gene>
    <name evidence="1" type="ORF">DLM85_10465</name>
</gene>
<keyword evidence="2" id="KW-1185">Reference proteome</keyword>
<evidence type="ECO:0008006" key="3">
    <source>
        <dbReference type="Google" id="ProtNLM"/>
    </source>
</evidence>
<evidence type="ECO:0000313" key="1">
    <source>
        <dbReference type="EMBL" id="RAK66636.1"/>
    </source>
</evidence>
<accession>A0A328BKY0</accession>
<evidence type="ECO:0000313" key="2">
    <source>
        <dbReference type="Proteomes" id="UP000248553"/>
    </source>
</evidence>
<reference evidence="2" key="1">
    <citation type="submission" date="2018-05" db="EMBL/GenBank/DDBJ databases">
        <authorList>
            <person name="Nie L."/>
        </authorList>
    </citation>
    <scope>NUCLEOTIDE SEQUENCE [LARGE SCALE GENOMIC DNA]</scope>
    <source>
        <strain evidence="2">NL</strain>
    </source>
</reference>
<dbReference type="InterPro" id="IPR025366">
    <property type="entry name" value="DUF4270"/>
</dbReference>
<name>A0A328BKY0_9BACT</name>
<dbReference type="AlphaFoldDB" id="A0A328BKY0"/>
<sequence length="454" mass="48442">MTSGRLRPMSRPTKRLRRPARVGPGAALLLGLLHLLGLLAGCEASSPDFENALPASAGTLGTVFTDTLTVRTATVLTDSVASSVSGYLLLGRYHDGRLGTVTARSYLQVAPSGAAVPETEAVFDSVVLVLATDGYRYGDTTRTQHLRVHRLQTDLRGTATYYTADARPYDAATLGDVAFRARKPLPTVRVRLDPSLGRSLFEATQQGALSTTDELLARLPGLVLTPGPSDDAALLRFTVASSVLQLYYHLPWAPDTYGTVDFAVSSGPRHFYQLEADRRSSLLSPLTGMRQALPSARTAEETYIEAGLGLQTKVEFPYLRELQQLGGNLVVNAAVLDAEVTTDSENRFLPPPVALIPRLTDAGNHAGAYFLDSGSNIITASYQRGVSPRTGLERGTYAVPLTNYCAQVLAGSLANHGILLGPGSGDVAERVVLGSGQSTAAPMKLRLYFTRVGL</sequence>
<protein>
    <recommendedName>
        <fullName evidence="3">DUF4270 domain-containing protein</fullName>
    </recommendedName>
</protein>
<proteinExistence type="predicted"/>
<dbReference type="OrthoDB" id="1092930at2"/>
<dbReference type="Pfam" id="PF14092">
    <property type="entry name" value="DUF4270"/>
    <property type="match status" value="1"/>
</dbReference>